<sequence length="81" mass="8369">MCLVACGTTGYGTSKVLQCRNCVVQFRCSGQSARTSRAGTEEASSRLAVECGGAGLSLEFTSAMYASFFITCPTLLALGVA</sequence>
<reference evidence="1 2" key="1">
    <citation type="journal article" date="2014" name="Am. J. Bot.">
        <title>Genome assembly and annotation for red clover (Trifolium pratense; Fabaceae).</title>
        <authorList>
            <person name="Istvanek J."/>
            <person name="Jaros M."/>
            <person name="Krenek A."/>
            <person name="Repkova J."/>
        </authorList>
    </citation>
    <scope>NUCLEOTIDE SEQUENCE [LARGE SCALE GENOMIC DNA]</scope>
    <source>
        <strain evidence="2">cv. Tatra</strain>
        <tissue evidence="1">Young leaves</tissue>
    </source>
</reference>
<protein>
    <submittedName>
        <fullName evidence="1">Uncharacterized protein</fullName>
    </submittedName>
</protein>
<dbReference type="Proteomes" id="UP000236291">
    <property type="component" value="Unassembled WGS sequence"/>
</dbReference>
<reference evidence="1 2" key="2">
    <citation type="journal article" date="2017" name="Front. Plant Sci.">
        <title>Gene Classification and Mining of Molecular Markers Useful in Red Clover (Trifolium pratense) Breeding.</title>
        <authorList>
            <person name="Istvanek J."/>
            <person name="Dluhosova J."/>
            <person name="Dluhos P."/>
            <person name="Patkova L."/>
            <person name="Nedelnik J."/>
            <person name="Repkova J."/>
        </authorList>
    </citation>
    <scope>NUCLEOTIDE SEQUENCE [LARGE SCALE GENOMIC DNA]</scope>
    <source>
        <strain evidence="2">cv. Tatra</strain>
        <tissue evidence="1">Young leaves</tissue>
    </source>
</reference>
<evidence type="ECO:0000313" key="2">
    <source>
        <dbReference type="Proteomes" id="UP000236291"/>
    </source>
</evidence>
<comment type="caution">
    <text evidence="1">The sequence shown here is derived from an EMBL/GenBank/DDBJ whole genome shotgun (WGS) entry which is preliminary data.</text>
</comment>
<evidence type="ECO:0000313" key="1">
    <source>
        <dbReference type="EMBL" id="PNX95609.1"/>
    </source>
</evidence>
<dbReference type="EMBL" id="ASHM01013646">
    <property type="protein sequence ID" value="PNX95609.1"/>
    <property type="molecule type" value="Genomic_DNA"/>
</dbReference>
<dbReference type="AlphaFoldDB" id="A0A2K3MXZ7"/>
<accession>A0A2K3MXZ7</accession>
<proteinExistence type="predicted"/>
<organism evidence="1 2">
    <name type="scientific">Trifolium pratense</name>
    <name type="common">Red clover</name>
    <dbReference type="NCBI Taxonomy" id="57577"/>
    <lineage>
        <taxon>Eukaryota</taxon>
        <taxon>Viridiplantae</taxon>
        <taxon>Streptophyta</taxon>
        <taxon>Embryophyta</taxon>
        <taxon>Tracheophyta</taxon>
        <taxon>Spermatophyta</taxon>
        <taxon>Magnoliopsida</taxon>
        <taxon>eudicotyledons</taxon>
        <taxon>Gunneridae</taxon>
        <taxon>Pentapetalae</taxon>
        <taxon>rosids</taxon>
        <taxon>fabids</taxon>
        <taxon>Fabales</taxon>
        <taxon>Fabaceae</taxon>
        <taxon>Papilionoideae</taxon>
        <taxon>50 kb inversion clade</taxon>
        <taxon>NPAAA clade</taxon>
        <taxon>Hologalegina</taxon>
        <taxon>IRL clade</taxon>
        <taxon>Trifolieae</taxon>
        <taxon>Trifolium</taxon>
    </lineage>
</organism>
<name>A0A2K3MXZ7_TRIPR</name>
<gene>
    <name evidence="1" type="ORF">L195_g018802</name>
</gene>